<organism evidence="1 2">
    <name type="scientific">Sphingomonas abietis</name>
    <dbReference type="NCBI Taxonomy" id="3012344"/>
    <lineage>
        <taxon>Bacteria</taxon>
        <taxon>Pseudomonadati</taxon>
        <taxon>Pseudomonadota</taxon>
        <taxon>Alphaproteobacteria</taxon>
        <taxon>Sphingomonadales</taxon>
        <taxon>Sphingomonadaceae</taxon>
        <taxon>Sphingomonas</taxon>
    </lineage>
</organism>
<gene>
    <name evidence="1" type="ORF">PBT88_09580</name>
</gene>
<protein>
    <recommendedName>
        <fullName evidence="3">HNH endonuclease</fullName>
    </recommendedName>
</protein>
<dbReference type="Proteomes" id="UP001210865">
    <property type="component" value="Chromosome"/>
</dbReference>
<evidence type="ECO:0000313" key="2">
    <source>
        <dbReference type="Proteomes" id="UP001210865"/>
    </source>
</evidence>
<reference evidence="1 2" key="1">
    <citation type="submission" date="2022-12" db="EMBL/GenBank/DDBJ databases">
        <title>Sphingomonas abieness sp. nov., an endophytic bacterium isolated from Abies koreana.</title>
        <authorList>
            <person name="Jiang L."/>
            <person name="Lee J."/>
        </authorList>
    </citation>
    <scope>NUCLEOTIDE SEQUENCE [LARGE SCALE GENOMIC DNA]</scope>
    <source>
        <strain evidence="2">PAMB 00755</strain>
    </source>
</reference>
<evidence type="ECO:0000313" key="1">
    <source>
        <dbReference type="EMBL" id="WBO24321.1"/>
    </source>
</evidence>
<dbReference type="EMBL" id="CP115174">
    <property type="protein sequence ID" value="WBO24321.1"/>
    <property type="molecule type" value="Genomic_DNA"/>
</dbReference>
<name>A0ABY7NY87_9SPHN</name>
<dbReference type="RefSeq" id="WP_270078948.1">
    <property type="nucleotide sequence ID" value="NZ_CP115174.1"/>
</dbReference>
<proteinExistence type="predicted"/>
<accession>A0ABY7NY87</accession>
<sequence length="269" mass="30227">MPRDNFLMPVKRELALRSAHFCSNPYCLKLTAGPRRGSERGLGTGHAAHIGGAAPNGPRYDPGQSEAERVAVENGIWLCRECGDIVDKDEEGHPAELLRAWKRDHEAMIAEVRQQGYSRSLELLRSNQAQPGLARDIIALFEDRRLFWARFDAEFPDRVRLSLDNLRHDLTRLRERCAAGSPIDVVLVALGRTIRHFFDAVERFDLVTLRCDSNDPDWRAFETALRVLRKAIGYQIAALADAYQISLSGEFADQLPRYDGGEVAEDGEG</sequence>
<evidence type="ECO:0008006" key="3">
    <source>
        <dbReference type="Google" id="ProtNLM"/>
    </source>
</evidence>
<keyword evidence="2" id="KW-1185">Reference proteome</keyword>